<organism evidence="1 2">
    <name type="scientific">Brevibacillus agri</name>
    <dbReference type="NCBI Taxonomy" id="51101"/>
    <lineage>
        <taxon>Bacteria</taxon>
        <taxon>Bacillati</taxon>
        <taxon>Bacillota</taxon>
        <taxon>Bacilli</taxon>
        <taxon>Bacillales</taxon>
        <taxon>Paenibacillaceae</taxon>
        <taxon>Brevibacillus</taxon>
    </lineage>
</organism>
<dbReference type="EMBL" id="BJOD01000008">
    <property type="protein sequence ID" value="GED24847.1"/>
    <property type="molecule type" value="Genomic_DNA"/>
</dbReference>
<evidence type="ECO:0000313" key="2">
    <source>
        <dbReference type="Proteomes" id="UP000317180"/>
    </source>
</evidence>
<sequence length="55" mass="6119">MLVLVAVVAVAALAALYDALRKINANILMQVEQNERIIKLLEDIKKKTIIVFNPS</sequence>
<name>A0ABQ0SLS8_9BACL</name>
<keyword evidence="2" id="KW-1185">Reference proteome</keyword>
<dbReference type="RefSeq" id="WP_007786367.1">
    <property type="nucleotide sequence ID" value="NZ_BJOD01000008.1"/>
</dbReference>
<accession>A0ABQ0SLS8</accession>
<protein>
    <submittedName>
        <fullName evidence="1">Uncharacterized protein</fullName>
    </submittedName>
</protein>
<dbReference type="GeneID" id="82813852"/>
<dbReference type="Proteomes" id="UP000317180">
    <property type="component" value="Unassembled WGS sequence"/>
</dbReference>
<proteinExistence type="predicted"/>
<evidence type="ECO:0000313" key="1">
    <source>
        <dbReference type="EMBL" id="GED24847.1"/>
    </source>
</evidence>
<reference evidence="1 2" key="1">
    <citation type="submission" date="2019-06" db="EMBL/GenBank/DDBJ databases">
        <title>Whole genome shotgun sequence of Brevibacillus agri NBRC 15538.</title>
        <authorList>
            <person name="Hosoyama A."/>
            <person name="Uohara A."/>
            <person name="Ohji S."/>
            <person name="Ichikawa N."/>
        </authorList>
    </citation>
    <scope>NUCLEOTIDE SEQUENCE [LARGE SCALE GENOMIC DNA]</scope>
    <source>
        <strain evidence="1 2">NBRC 15538</strain>
    </source>
</reference>
<gene>
    <name evidence="1" type="ORF">BAG01nite_09490</name>
</gene>
<comment type="caution">
    <text evidence="1">The sequence shown here is derived from an EMBL/GenBank/DDBJ whole genome shotgun (WGS) entry which is preliminary data.</text>
</comment>